<sequence length="368" mass="40811">MRAVFVQPCRQVRRQAGRFMNLQPQLWQLQRQVQRQVGRFMNLQPQLRQLQRQVQSQAGRFMTLQPQPRQLQRRAAPDREGDKSGKAHEAAADQPASEAPKPSKRPKSSKRPKPPESAEGSASAPVLPGVPEGAAPSSEPSKPKAKPKMPQGQARGKAKAKASAEKAEKKTSLSAETSLEIEPKRPSLRRQDPVAGTRTLGQFREAMVPMPQDGHLRRSNSLDVLPGLDDELYEGEVMLQVYHLAKAVKAVGLPIYHTGVEVYGVEHFFCLDGVQACRPKGYGQGVHKISVALGKTRLSSSRVDQAIKKLKPKWPGQDYKLLSHNCQSFAVELVSLLLPNVDFPSEYCRFAGPRPKPKPKPFAVYGKY</sequence>
<protein>
    <recommendedName>
        <fullName evidence="5">PPPDE domain-containing protein</fullName>
    </recommendedName>
</protein>
<feature type="compositionally biased region" description="Basic and acidic residues" evidence="4">
    <location>
        <begin position="162"/>
        <end position="171"/>
    </location>
</feature>
<dbReference type="Proteomes" id="UP001642464">
    <property type="component" value="Unassembled WGS sequence"/>
</dbReference>
<evidence type="ECO:0000259" key="5">
    <source>
        <dbReference type="PROSITE" id="PS51858"/>
    </source>
</evidence>
<proteinExistence type="inferred from homology"/>
<keyword evidence="3" id="KW-0378">Hydrolase</keyword>
<evidence type="ECO:0000313" key="7">
    <source>
        <dbReference type="Proteomes" id="UP001642464"/>
    </source>
</evidence>
<dbReference type="SMART" id="SM01179">
    <property type="entry name" value="DUF862"/>
    <property type="match status" value="1"/>
</dbReference>
<dbReference type="EMBL" id="CAXAMM010040840">
    <property type="protein sequence ID" value="CAK9095757.1"/>
    <property type="molecule type" value="Genomic_DNA"/>
</dbReference>
<reference evidence="6 7" key="1">
    <citation type="submission" date="2024-02" db="EMBL/GenBank/DDBJ databases">
        <authorList>
            <person name="Chen Y."/>
            <person name="Shah S."/>
            <person name="Dougan E. K."/>
            <person name="Thang M."/>
            <person name="Chan C."/>
        </authorList>
    </citation>
    <scope>NUCLEOTIDE SEQUENCE [LARGE SCALE GENOMIC DNA]</scope>
</reference>
<dbReference type="InterPro" id="IPR042266">
    <property type="entry name" value="PPPDE_sf"/>
</dbReference>
<dbReference type="Gene3D" id="3.90.1720.30">
    <property type="entry name" value="PPPDE domains"/>
    <property type="match status" value="1"/>
</dbReference>
<comment type="similarity">
    <text evidence="1">Belongs to the DeSI family.</text>
</comment>
<evidence type="ECO:0000313" key="6">
    <source>
        <dbReference type="EMBL" id="CAK9095757.1"/>
    </source>
</evidence>
<accession>A0ABP0R5B5</accession>
<keyword evidence="7" id="KW-1185">Reference proteome</keyword>
<feature type="compositionally biased region" description="Basic and acidic residues" evidence="4">
    <location>
        <begin position="181"/>
        <end position="192"/>
    </location>
</feature>
<dbReference type="Pfam" id="PF05903">
    <property type="entry name" value="Peptidase_C97"/>
    <property type="match status" value="1"/>
</dbReference>
<dbReference type="PANTHER" id="PTHR12378:SF80">
    <property type="entry name" value="IP06716P-RELATED"/>
    <property type="match status" value="1"/>
</dbReference>
<feature type="compositionally biased region" description="Basic residues" evidence="4">
    <location>
        <begin position="102"/>
        <end position="112"/>
    </location>
</feature>
<dbReference type="PROSITE" id="PS51858">
    <property type="entry name" value="PPPDE"/>
    <property type="match status" value="1"/>
</dbReference>
<name>A0ABP0R5B5_9DINO</name>
<evidence type="ECO:0000256" key="3">
    <source>
        <dbReference type="ARBA" id="ARBA00022801"/>
    </source>
</evidence>
<evidence type="ECO:0000256" key="4">
    <source>
        <dbReference type="SAM" id="MobiDB-lite"/>
    </source>
</evidence>
<evidence type="ECO:0000256" key="2">
    <source>
        <dbReference type="ARBA" id="ARBA00022670"/>
    </source>
</evidence>
<feature type="compositionally biased region" description="Low complexity" evidence="4">
    <location>
        <begin position="60"/>
        <end position="74"/>
    </location>
</feature>
<feature type="domain" description="PPPDE" evidence="5">
    <location>
        <begin position="235"/>
        <end position="347"/>
    </location>
</feature>
<evidence type="ECO:0000256" key="1">
    <source>
        <dbReference type="ARBA" id="ARBA00008140"/>
    </source>
</evidence>
<keyword evidence="2" id="KW-0645">Protease</keyword>
<dbReference type="InterPro" id="IPR008580">
    <property type="entry name" value="PPPDE_dom"/>
</dbReference>
<gene>
    <name evidence="6" type="ORF">SCF082_LOCUS44971</name>
</gene>
<feature type="region of interest" description="Disordered" evidence="4">
    <location>
        <begin position="60"/>
        <end position="192"/>
    </location>
</feature>
<comment type="caution">
    <text evidence="6">The sequence shown here is derived from an EMBL/GenBank/DDBJ whole genome shotgun (WGS) entry which is preliminary data.</text>
</comment>
<feature type="compositionally biased region" description="Basic and acidic residues" evidence="4">
    <location>
        <begin position="75"/>
        <end position="91"/>
    </location>
</feature>
<dbReference type="PANTHER" id="PTHR12378">
    <property type="entry name" value="DESUMOYLATING ISOPEPTIDASE"/>
    <property type="match status" value="1"/>
</dbReference>
<organism evidence="6 7">
    <name type="scientific">Durusdinium trenchii</name>
    <dbReference type="NCBI Taxonomy" id="1381693"/>
    <lineage>
        <taxon>Eukaryota</taxon>
        <taxon>Sar</taxon>
        <taxon>Alveolata</taxon>
        <taxon>Dinophyceae</taxon>
        <taxon>Suessiales</taxon>
        <taxon>Symbiodiniaceae</taxon>
        <taxon>Durusdinium</taxon>
    </lineage>
</organism>